<evidence type="ECO:0000313" key="2">
    <source>
        <dbReference type="Proteomes" id="UP000076532"/>
    </source>
</evidence>
<accession>A0A165Y6M6</accession>
<organism evidence="1 2">
    <name type="scientific">Athelia psychrophila</name>
    <dbReference type="NCBI Taxonomy" id="1759441"/>
    <lineage>
        <taxon>Eukaryota</taxon>
        <taxon>Fungi</taxon>
        <taxon>Dikarya</taxon>
        <taxon>Basidiomycota</taxon>
        <taxon>Agaricomycotina</taxon>
        <taxon>Agaricomycetes</taxon>
        <taxon>Agaricomycetidae</taxon>
        <taxon>Atheliales</taxon>
        <taxon>Atheliaceae</taxon>
        <taxon>Athelia</taxon>
    </lineage>
</organism>
<gene>
    <name evidence="1" type="ORF">FIBSPDRAFT_873745</name>
</gene>
<evidence type="ECO:0000313" key="1">
    <source>
        <dbReference type="EMBL" id="KZP09260.1"/>
    </source>
</evidence>
<keyword evidence="2" id="KW-1185">Reference proteome</keyword>
<dbReference type="AlphaFoldDB" id="A0A165Y6M6"/>
<sequence length="70" mass="7676">MVLRLAFFDFSARQLCLGSGAGGDTSKIPASAPVHRSSTVHCDLPRLHPPLLLIRPSAHQWPERGVYRSP</sequence>
<dbReference type="Proteomes" id="UP000076532">
    <property type="component" value="Unassembled WGS sequence"/>
</dbReference>
<protein>
    <submittedName>
        <fullName evidence="1">Uncharacterized protein</fullName>
    </submittedName>
</protein>
<dbReference type="EMBL" id="KV417704">
    <property type="protein sequence ID" value="KZP09260.1"/>
    <property type="molecule type" value="Genomic_DNA"/>
</dbReference>
<reference evidence="1 2" key="1">
    <citation type="journal article" date="2016" name="Mol. Biol. Evol.">
        <title>Comparative Genomics of Early-Diverging Mushroom-Forming Fungi Provides Insights into the Origins of Lignocellulose Decay Capabilities.</title>
        <authorList>
            <person name="Nagy L.G."/>
            <person name="Riley R."/>
            <person name="Tritt A."/>
            <person name="Adam C."/>
            <person name="Daum C."/>
            <person name="Floudas D."/>
            <person name="Sun H."/>
            <person name="Yadav J.S."/>
            <person name="Pangilinan J."/>
            <person name="Larsson K.H."/>
            <person name="Matsuura K."/>
            <person name="Barry K."/>
            <person name="Labutti K."/>
            <person name="Kuo R."/>
            <person name="Ohm R.A."/>
            <person name="Bhattacharya S.S."/>
            <person name="Shirouzu T."/>
            <person name="Yoshinaga Y."/>
            <person name="Martin F.M."/>
            <person name="Grigoriev I.V."/>
            <person name="Hibbett D.S."/>
        </authorList>
    </citation>
    <scope>NUCLEOTIDE SEQUENCE [LARGE SCALE GENOMIC DNA]</scope>
    <source>
        <strain evidence="1 2">CBS 109695</strain>
    </source>
</reference>
<name>A0A165Y6M6_9AGAM</name>
<proteinExistence type="predicted"/>